<name>A0A4S2J9Z1_9HYME</name>
<evidence type="ECO:0000313" key="2">
    <source>
        <dbReference type="EMBL" id="TGZ32155.1"/>
    </source>
</evidence>
<proteinExistence type="predicted"/>
<evidence type="ECO:0000313" key="3">
    <source>
        <dbReference type="Proteomes" id="UP000310200"/>
    </source>
</evidence>
<organism evidence="2 3">
    <name type="scientific">Temnothorax longispinosus</name>
    <dbReference type="NCBI Taxonomy" id="300112"/>
    <lineage>
        <taxon>Eukaryota</taxon>
        <taxon>Metazoa</taxon>
        <taxon>Ecdysozoa</taxon>
        <taxon>Arthropoda</taxon>
        <taxon>Hexapoda</taxon>
        <taxon>Insecta</taxon>
        <taxon>Pterygota</taxon>
        <taxon>Neoptera</taxon>
        <taxon>Endopterygota</taxon>
        <taxon>Hymenoptera</taxon>
        <taxon>Apocrita</taxon>
        <taxon>Aculeata</taxon>
        <taxon>Formicoidea</taxon>
        <taxon>Formicidae</taxon>
        <taxon>Myrmicinae</taxon>
        <taxon>Temnothorax</taxon>
    </lineage>
</organism>
<dbReference type="AlphaFoldDB" id="A0A4S2J9Z1"/>
<accession>A0A4S2J9Z1</accession>
<dbReference type="EMBL" id="QBLH01003951">
    <property type="protein sequence ID" value="TGZ32155.1"/>
    <property type="molecule type" value="Genomic_DNA"/>
</dbReference>
<comment type="caution">
    <text evidence="2">The sequence shown here is derived from an EMBL/GenBank/DDBJ whole genome shotgun (WGS) entry which is preliminary data.</text>
</comment>
<keyword evidence="3" id="KW-1185">Reference proteome</keyword>
<dbReference type="Proteomes" id="UP000310200">
    <property type="component" value="Unassembled WGS sequence"/>
</dbReference>
<protein>
    <submittedName>
        <fullName evidence="2">Uncharacterized protein</fullName>
    </submittedName>
</protein>
<feature type="region of interest" description="Disordered" evidence="1">
    <location>
        <begin position="1"/>
        <end position="30"/>
    </location>
</feature>
<reference evidence="2 3" key="1">
    <citation type="journal article" date="2019" name="Philos. Trans. R. Soc. Lond., B, Biol. Sci.">
        <title>Ant behaviour and brain gene expression of defending hosts depend on the ecological success of the intruding social parasite.</title>
        <authorList>
            <person name="Kaur R."/>
            <person name="Stoldt M."/>
            <person name="Jongepier E."/>
            <person name="Feldmeyer B."/>
            <person name="Menzel F."/>
            <person name="Bornberg-Bauer E."/>
            <person name="Foitzik S."/>
        </authorList>
    </citation>
    <scope>NUCLEOTIDE SEQUENCE [LARGE SCALE GENOMIC DNA]</scope>
    <source>
        <tissue evidence="2">Whole body</tissue>
    </source>
</reference>
<gene>
    <name evidence="2" type="ORF">DBV15_01104</name>
</gene>
<sequence length="214" mass="23482">MHEYPVKPPEVNDPDGEGETGRKATGEKSVSIPRTNLHLLRTIMHALGVFRLQPGSRLQSAPTLGVSTPMAVKSNEGRRRTGSLSGRARSLLLPIGPRSAGPHVAPWAPRCTDSFARSSRASKLTSGSRECKMTVQNLYPNDNNSVLCKNLENILILHKLIGYTKTVQTHLKSQKKDKGDDQISCKGLPSYRVSFNVSFKQMLEVSNYIDAASK</sequence>
<evidence type="ECO:0000256" key="1">
    <source>
        <dbReference type="SAM" id="MobiDB-lite"/>
    </source>
</evidence>